<dbReference type="InterPro" id="IPR018834">
    <property type="entry name" value="DNA/RNA-bd_Est1-type"/>
</dbReference>
<dbReference type="Proteomes" id="UP001085076">
    <property type="component" value="Miscellaneous, Linkage group lg01"/>
</dbReference>
<dbReference type="PANTHER" id="PTHR15696:SF25">
    <property type="entry name" value="OS08G0305300 PROTEIN"/>
    <property type="match status" value="1"/>
</dbReference>
<evidence type="ECO:0000256" key="2">
    <source>
        <dbReference type="SAM" id="MobiDB-lite"/>
    </source>
</evidence>
<comment type="caution">
    <text evidence="5">The sequence shown here is derived from an EMBL/GenBank/DDBJ whole genome shotgun (WGS) entry which is preliminary data.</text>
</comment>
<proteinExistence type="predicted"/>
<reference evidence="5" key="1">
    <citation type="submission" date="2021-03" db="EMBL/GenBank/DDBJ databases">
        <authorList>
            <person name="Li Z."/>
            <person name="Yang C."/>
        </authorList>
    </citation>
    <scope>NUCLEOTIDE SEQUENCE</scope>
    <source>
        <strain evidence="5">Dzin_1.0</strain>
        <tissue evidence="5">Leaf</tissue>
    </source>
</reference>
<evidence type="ECO:0000259" key="3">
    <source>
        <dbReference type="Pfam" id="PF10373"/>
    </source>
</evidence>
<reference evidence="5" key="2">
    <citation type="journal article" date="2022" name="Hortic Res">
        <title>The genome of Dioscorea zingiberensis sheds light on the biosynthesis, origin and evolution of the medicinally important diosgenin saponins.</title>
        <authorList>
            <person name="Li Y."/>
            <person name="Tan C."/>
            <person name="Li Z."/>
            <person name="Guo J."/>
            <person name="Li S."/>
            <person name="Chen X."/>
            <person name="Wang C."/>
            <person name="Dai X."/>
            <person name="Yang H."/>
            <person name="Song W."/>
            <person name="Hou L."/>
            <person name="Xu J."/>
            <person name="Tong Z."/>
            <person name="Xu A."/>
            <person name="Yuan X."/>
            <person name="Wang W."/>
            <person name="Yang Q."/>
            <person name="Chen L."/>
            <person name="Sun Z."/>
            <person name="Wang K."/>
            <person name="Pan B."/>
            <person name="Chen J."/>
            <person name="Bao Y."/>
            <person name="Liu F."/>
            <person name="Qi X."/>
            <person name="Gang D.R."/>
            <person name="Wen J."/>
            <person name="Li J."/>
        </authorList>
    </citation>
    <scope>NUCLEOTIDE SEQUENCE</scope>
    <source>
        <strain evidence="5">Dzin_1.0</strain>
    </source>
</reference>
<dbReference type="FunFam" id="1.25.40.10:FF:000225">
    <property type="entry name" value="Protein SMG7"/>
    <property type="match status" value="1"/>
</dbReference>
<dbReference type="GO" id="GO:0000184">
    <property type="term" value="P:nuclear-transcribed mRNA catabolic process, nonsense-mediated decay"/>
    <property type="evidence" value="ECO:0007669"/>
    <property type="project" value="TreeGrafter"/>
</dbReference>
<evidence type="ECO:0000313" key="5">
    <source>
        <dbReference type="EMBL" id="KAJ0989507.1"/>
    </source>
</evidence>
<dbReference type="InterPro" id="IPR011990">
    <property type="entry name" value="TPR-like_helical_dom_sf"/>
</dbReference>
<dbReference type="GO" id="GO:0070034">
    <property type="term" value="F:telomerase RNA binding"/>
    <property type="evidence" value="ECO:0007669"/>
    <property type="project" value="TreeGrafter"/>
</dbReference>
<evidence type="ECO:0008006" key="7">
    <source>
        <dbReference type="Google" id="ProtNLM"/>
    </source>
</evidence>
<feature type="domain" description="Telomerase activating protein Est1-like N-terminal" evidence="4">
    <location>
        <begin position="70"/>
        <end position="192"/>
    </location>
</feature>
<keyword evidence="1" id="KW-0677">Repeat</keyword>
<dbReference type="GO" id="GO:0005697">
    <property type="term" value="C:telomerase holoenzyme complex"/>
    <property type="evidence" value="ECO:0007669"/>
    <property type="project" value="TreeGrafter"/>
</dbReference>
<feature type="compositionally biased region" description="Polar residues" evidence="2">
    <location>
        <begin position="953"/>
        <end position="966"/>
    </location>
</feature>
<feature type="domain" description="DNA/RNA-binding" evidence="3">
    <location>
        <begin position="205"/>
        <end position="539"/>
    </location>
</feature>
<keyword evidence="6" id="KW-1185">Reference proteome</keyword>
<gene>
    <name evidence="5" type="ORF">J5N97_007863</name>
</gene>
<protein>
    <recommendedName>
        <fullName evidence="7">Protein SMG7</fullName>
    </recommendedName>
</protein>
<dbReference type="Gene3D" id="1.25.40.10">
    <property type="entry name" value="Tetratricopeptide repeat domain"/>
    <property type="match status" value="1"/>
</dbReference>
<dbReference type="InterPro" id="IPR019458">
    <property type="entry name" value="Est1-like_N"/>
</dbReference>
<dbReference type="PANTHER" id="PTHR15696">
    <property type="entry name" value="SMG-7 SUPPRESSOR WITH MORPHOLOGICAL EFFECT ON GENITALIA PROTEIN 7"/>
    <property type="match status" value="1"/>
</dbReference>
<dbReference type="EMBL" id="JAGGNH010000001">
    <property type="protein sequence ID" value="KAJ0989507.1"/>
    <property type="molecule type" value="Genomic_DNA"/>
</dbReference>
<sequence>MAVPMDENLSAPTERDRAQRLFQKNVELENGLRKAAQSKIPSDPNTWRQMRDNYEAIILDDHEFSEKHEVEYLLWQLHYRRIEEFRSHINSANSAASGGVQGGKVLARPDRITKIRAVFKSFLSEATGFYNDLILKIKSKYGLHLGFLFEGPENHILSTKDEKKSSEMKKGLLSCHRCLIYLGDLARYKGLYGDVDSANRDYAAASSYYVQAASLWPSSGNPHHQLAILASYSGNDLVAVYWYFRSLAVDSPFSTARDNLIIAFEKNRQSYTLLSGNVKVPSAKTMPTRPTGRGRGRGDNRLLSKDTKAENLPIKEQELSTEQIFRAFSTRFVRLNGILFTRTSLETFGEVLSLVTSDLNDLLASGLEEQLNFGANAAENGLVVVRLIAILIFTVHNVNRESEGQSYAEILQRTVLLQNAFTSAFEFAGLILKRCIQLRDAASSYLLPAIMVFIEWLACHPDIAAGVDVEEKQASARSFFWNQYVLFLNKLVLSGFALMDDDEDETCFSDMSRYDDEESGNTLALWEDFELRGFSPLVPAQLVLDFSRKQSIGGDGSNKEKKVRAQRILSAGKTLMNVVRVDQKRIHFDPNLKKFVISSEPRAHEDQMHANNANAPTINVSKPGNPIESTFYLTEKHTKPQFHAEGEEEEEEIVFKPTLVCPTTSASKSNTDEAIPTVNSYSGGDWSAYGGIVSAPLSSVQMSTALNASYLSAPKIAQQPLHTYSNPLNWQMEQEAFISEGLRNLNMFENGLFQKQRLQEGLVGSRADILPPFSIPANLNTNSTLPSQMMVSEAVIPSKLDSILQSGVYSDGMPVKLSAALPTISRKAPVSRPARHFGPPPGFSHVPSKQPDDSVANPVLKEQLAHPVDDYSWLDGRQLPMAKGVGMENSIHYTSHMYPNFTTGIINTSSGAMDFPFPGKQVSSAQTSAGNESWQDFQLFDQPKQLPQANLQPASLPGQHQPQSLWSGRYFV</sequence>
<feature type="region of interest" description="Disordered" evidence="2">
    <location>
        <begin position="282"/>
        <end position="302"/>
    </location>
</feature>
<dbReference type="InterPro" id="IPR045153">
    <property type="entry name" value="Est1/Ebs1-like"/>
</dbReference>
<organism evidence="5 6">
    <name type="scientific">Dioscorea zingiberensis</name>
    <dbReference type="NCBI Taxonomy" id="325984"/>
    <lineage>
        <taxon>Eukaryota</taxon>
        <taxon>Viridiplantae</taxon>
        <taxon>Streptophyta</taxon>
        <taxon>Embryophyta</taxon>
        <taxon>Tracheophyta</taxon>
        <taxon>Spermatophyta</taxon>
        <taxon>Magnoliopsida</taxon>
        <taxon>Liliopsida</taxon>
        <taxon>Dioscoreales</taxon>
        <taxon>Dioscoreaceae</taxon>
        <taxon>Dioscorea</taxon>
    </lineage>
</organism>
<dbReference type="Pfam" id="PF10373">
    <property type="entry name" value="EST1_DNA_bind"/>
    <property type="match status" value="1"/>
</dbReference>
<evidence type="ECO:0000259" key="4">
    <source>
        <dbReference type="Pfam" id="PF10374"/>
    </source>
</evidence>
<dbReference type="AlphaFoldDB" id="A0A9D5HW38"/>
<dbReference type="GO" id="GO:0042162">
    <property type="term" value="F:telomeric DNA binding"/>
    <property type="evidence" value="ECO:0007669"/>
    <property type="project" value="TreeGrafter"/>
</dbReference>
<evidence type="ECO:0000313" key="6">
    <source>
        <dbReference type="Proteomes" id="UP001085076"/>
    </source>
</evidence>
<evidence type="ECO:0000256" key="1">
    <source>
        <dbReference type="ARBA" id="ARBA00022737"/>
    </source>
</evidence>
<feature type="region of interest" description="Disordered" evidence="2">
    <location>
        <begin position="953"/>
        <end position="972"/>
    </location>
</feature>
<accession>A0A9D5HW38</accession>
<dbReference type="OrthoDB" id="69928at2759"/>
<dbReference type="Pfam" id="PF10374">
    <property type="entry name" value="EST1"/>
    <property type="match status" value="1"/>
</dbReference>
<name>A0A9D5HW38_9LILI</name>
<dbReference type="SUPFAM" id="SSF48452">
    <property type="entry name" value="TPR-like"/>
    <property type="match status" value="1"/>
</dbReference>